<dbReference type="EMBL" id="CP046172">
    <property type="protein sequence ID" value="QIS13145.1"/>
    <property type="molecule type" value="Genomic_DNA"/>
</dbReference>
<proteinExistence type="predicted"/>
<feature type="transmembrane region" description="Helical" evidence="6">
    <location>
        <begin position="402"/>
        <end position="424"/>
    </location>
</feature>
<feature type="domain" description="SSD" evidence="7">
    <location>
        <begin position="236"/>
        <end position="369"/>
    </location>
</feature>
<dbReference type="InterPro" id="IPR050545">
    <property type="entry name" value="Mycobact_MmpL"/>
</dbReference>
<dbReference type="SUPFAM" id="SSF82866">
    <property type="entry name" value="Multidrug efflux transporter AcrB transmembrane domain"/>
    <property type="match status" value="2"/>
</dbReference>
<evidence type="ECO:0000256" key="1">
    <source>
        <dbReference type="ARBA" id="ARBA00004651"/>
    </source>
</evidence>
<keyword evidence="5 6" id="KW-0472">Membrane</keyword>
<dbReference type="Gene3D" id="1.20.1640.10">
    <property type="entry name" value="Multidrug efflux transporter AcrB transmembrane domain"/>
    <property type="match status" value="2"/>
</dbReference>
<keyword evidence="9" id="KW-1185">Reference proteome</keyword>
<evidence type="ECO:0000256" key="4">
    <source>
        <dbReference type="ARBA" id="ARBA00022989"/>
    </source>
</evidence>
<evidence type="ECO:0000313" key="9">
    <source>
        <dbReference type="Proteomes" id="UP000503540"/>
    </source>
</evidence>
<organism evidence="8 9">
    <name type="scientific">Nocardia arthritidis</name>
    <dbReference type="NCBI Taxonomy" id="228602"/>
    <lineage>
        <taxon>Bacteria</taxon>
        <taxon>Bacillati</taxon>
        <taxon>Actinomycetota</taxon>
        <taxon>Actinomycetes</taxon>
        <taxon>Mycobacteriales</taxon>
        <taxon>Nocardiaceae</taxon>
        <taxon>Nocardia</taxon>
    </lineage>
</organism>
<feature type="transmembrane region" description="Helical" evidence="6">
    <location>
        <begin position="37"/>
        <end position="60"/>
    </location>
</feature>
<feature type="transmembrane region" description="Helical" evidence="6">
    <location>
        <begin position="663"/>
        <end position="682"/>
    </location>
</feature>
<keyword evidence="4 6" id="KW-1133">Transmembrane helix</keyword>
<feature type="transmembrane region" description="Helical" evidence="6">
    <location>
        <begin position="582"/>
        <end position="601"/>
    </location>
</feature>
<gene>
    <name evidence="8" type="ORF">F5544_26455</name>
</gene>
<dbReference type="AlphaFoldDB" id="A0A6G9YIL5"/>
<dbReference type="PANTHER" id="PTHR33406:SF13">
    <property type="entry name" value="MEMBRANE PROTEIN YDFJ"/>
    <property type="match status" value="1"/>
</dbReference>
<reference evidence="8 9" key="1">
    <citation type="journal article" date="2019" name="ACS Chem. Biol.">
        <title>Identification and Mobilization of a Cryptic Antibiotic Biosynthesis Gene Locus from a Human-Pathogenic Nocardia Isolate.</title>
        <authorList>
            <person name="Herisse M."/>
            <person name="Ishida K."/>
            <person name="Porter J.L."/>
            <person name="Howden B."/>
            <person name="Hertweck C."/>
            <person name="Stinear T.P."/>
            <person name="Pidot S.J."/>
        </authorList>
    </citation>
    <scope>NUCLEOTIDE SEQUENCE [LARGE SCALE GENOMIC DNA]</scope>
    <source>
        <strain evidence="8 9">AUSMDU00012717</strain>
    </source>
</reference>
<sequence length="787" mass="83601">MTGMRTSGTERTSGPTRSGGMLPWLAVTMVRYRRRVYLGWLIATIAGLIGLPHLLGSILAPPIEVSGSESQRVSRILAERLPTLGDEPSIAVLHSSDRRTADPAFRAAIDAGMAALGHEKGVSGVLLLPVAGDPDQPLALPDTLEPLRPLLHDEHTAYLLVGFSGDDRHRQKSAPVLQTAVDRATQAVSGGAVRAYLVGPSVFGHQAQQVEVTDLRHIELVAVPLAIAVLWWGLRKPVAALVPVLIAAASTLVTLGVFALLTRIFTVDGMLLVGINAIGLGIGIDYALFVMNRYREELAAGAAPERAISAALSTTGRTVLYSGLILILASMALFLVRWHVFIQAAIGTMAVVVVVMAASVTLLPAVLVSLTPWLAWRTPPTGPTARVEWLTRWVEHLMRHPWPYTIAVTVGLLCAAIPMTDMTIGTDPERRAMADTPFAAGLTIAEHELPGMRAAVAVLLERPADGTEVDSRPLEAALRADPDVAAVTSLDNGVDLTAILVLPGHVVDSTTVTRLVQRIRTQIVPGAIPPGVSALVGGPGGTAADILGETAVKLWWVVGCVLALMFALLLVMLRSLLLPLKAILMSLLATGTAYGLVVLVFQRHGGDSAAGPAVIWPQVPLIVFVLLFALSTDYELFLVRRIQEEYLATGDNRRAVATGLQSTARPISLAAVILAVGYGSLLASRMNGLRELGFAVATALIVDATLIRLVLVPALMQIMGRWNWWLPAPPAFAGRWMRSNRRTGGRARDRIGVAVAIRYRRSVDADVSGSACAGAAPPGIRDDPDAG</sequence>
<feature type="transmembrane region" description="Helical" evidence="6">
    <location>
        <begin position="269"/>
        <end position="289"/>
    </location>
</feature>
<name>A0A6G9YIL5_9NOCA</name>
<evidence type="ECO:0000256" key="3">
    <source>
        <dbReference type="ARBA" id="ARBA00022692"/>
    </source>
</evidence>
<dbReference type="InterPro" id="IPR000731">
    <property type="entry name" value="SSD"/>
</dbReference>
<evidence type="ECO:0000313" key="8">
    <source>
        <dbReference type="EMBL" id="QIS13145.1"/>
    </source>
</evidence>
<feature type="transmembrane region" description="Helical" evidence="6">
    <location>
        <begin position="554"/>
        <end position="576"/>
    </location>
</feature>
<keyword evidence="3 6" id="KW-0812">Transmembrane</keyword>
<dbReference type="PROSITE" id="PS50156">
    <property type="entry name" value="SSD"/>
    <property type="match status" value="1"/>
</dbReference>
<evidence type="ECO:0000256" key="6">
    <source>
        <dbReference type="SAM" id="Phobius"/>
    </source>
</evidence>
<feature type="transmembrane region" description="Helical" evidence="6">
    <location>
        <begin position="240"/>
        <end position="262"/>
    </location>
</feature>
<dbReference type="Pfam" id="PF03176">
    <property type="entry name" value="MMPL"/>
    <property type="match status" value="2"/>
</dbReference>
<comment type="subcellular location">
    <subcellularLocation>
        <location evidence="1">Cell membrane</location>
        <topology evidence="1">Multi-pass membrane protein</topology>
    </subcellularLocation>
</comment>
<dbReference type="PANTHER" id="PTHR33406">
    <property type="entry name" value="MEMBRANE PROTEIN MJ1562-RELATED"/>
    <property type="match status" value="1"/>
</dbReference>
<feature type="transmembrane region" description="Helical" evidence="6">
    <location>
        <begin position="613"/>
        <end position="631"/>
    </location>
</feature>
<dbReference type="InterPro" id="IPR004869">
    <property type="entry name" value="MMPL_dom"/>
</dbReference>
<feature type="transmembrane region" description="Helical" evidence="6">
    <location>
        <begin position="350"/>
        <end position="376"/>
    </location>
</feature>
<feature type="transmembrane region" description="Helical" evidence="6">
    <location>
        <begin position="694"/>
        <end position="716"/>
    </location>
</feature>
<protein>
    <submittedName>
        <fullName evidence="8">MMPL family transporter</fullName>
    </submittedName>
</protein>
<keyword evidence="2" id="KW-1003">Cell membrane</keyword>
<dbReference type="GO" id="GO:0005886">
    <property type="term" value="C:plasma membrane"/>
    <property type="evidence" value="ECO:0007669"/>
    <property type="project" value="UniProtKB-SubCell"/>
</dbReference>
<evidence type="ECO:0000259" key="7">
    <source>
        <dbReference type="PROSITE" id="PS50156"/>
    </source>
</evidence>
<dbReference type="KEGG" id="nah:F5544_26455"/>
<dbReference type="Proteomes" id="UP000503540">
    <property type="component" value="Chromosome"/>
</dbReference>
<accession>A0A6G9YIL5</accession>
<feature type="transmembrane region" description="Helical" evidence="6">
    <location>
        <begin position="319"/>
        <end position="338"/>
    </location>
</feature>
<evidence type="ECO:0000256" key="2">
    <source>
        <dbReference type="ARBA" id="ARBA00022475"/>
    </source>
</evidence>
<evidence type="ECO:0000256" key="5">
    <source>
        <dbReference type="ARBA" id="ARBA00023136"/>
    </source>
</evidence>